<dbReference type="OrthoDB" id="2370889at2759"/>
<dbReference type="EMBL" id="JAAAIN010000340">
    <property type="protein sequence ID" value="KAG0315978.1"/>
    <property type="molecule type" value="Genomic_DNA"/>
</dbReference>
<dbReference type="Gene3D" id="3.80.10.10">
    <property type="entry name" value="Ribonuclease Inhibitor"/>
    <property type="match status" value="1"/>
</dbReference>
<comment type="caution">
    <text evidence="1">The sequence shown here is derived from an EMBL/GenBank/DDBJ whole genome shotgun (WGS) entry which is preliminary data.</text>
</comment>
<gene>
    <name evidence="1" type="ORF">BGZ97_007631</name>
</gene>
<keyword evidence="2" id="KW-1185">Reference proteome</keyword>
<sequence length="528" mass="60251">MEQQSALDRFKDTPEFILLVASYLDQEDIISLQVTSRKMYSHTHPLYYRRVYLDGSSSLSNLRQAAIHARYISSLTVEEEIRGSYYSAIAEVFKIPRQDINIESVEQLNFLGRILSGIGTLESLTLEISSSGPAGTFLTTIIHSCPPLVKSLSLNINIPLDITSTLEDSREDAIAEVSAEVSGPLENRRTPLTRLTSLECLSHDWVDGEEYMSILEFLPALETINIPAIDPAHRVALRIAECCPRLKNLFQSGSSPDKRGNMALQLLQALPENTVESFSFIRVQELPSSRNLLGLDSHFLSLKNISFDPCCRVNQATVNAILFQCPELEVFKITSYAHSNFEITLQGIVKKPWASTKFKELRLVLTLYELAKLPMDFYLEEDMTPSGEKRLNKFYQQLGALRELRVLDLKVDFDKGGMYDDDEPVEYYHYSFPGMLTLEDSRRYRKGWLELLGGLENLEELRGSFNLEAMLEGFEFGQAEAYWIGENWPKLKVIELFTRRRAKKAKRKMPQMAQYLQHKLPALQVTVY</sequence>
<protein>
    <submittedName>
        <fullName evidence="1">Uncharacterized protein</fullName>
    </submittedName>
</protein>
<dbReference type="AlphaFoldDB" id="A0A9P6RAI0"/>
<reference evidence="1" key="1">
    <citation type="journal article" date="2020" name="Fungal Divers.">
        <title>Resolving the Mortierellaceae phylogeny through synthesis of multi-gene phylogenetics and phylogenomics.</title>
        <authorList>
            <person name="Vandepol N."/>
            <person name="Liber J."/>
            <person name="Desiro A."/>
            <person name="Na H."/>
            <person name="Kennedy M."/>
            <person name="Barry K."/>
            <person name="Grigoriev I.V."/>
            <person name="Miller A.N."/>
            <person name="O'Donnell K."/>
            <person name="Stajich J.E."/>
            <person name="Bonito G."/>
        </authorList>
    </citation>
    <scope>NUCLEOTIDE SEQUENCE</scope>
    <source>
        <strain evidence="1">NVP60</strain>
    </source>
</reference>
<proteinExistence type="predicted"/>
<accession>A0A9P6RAI0</accession>
<dbReference type="InterPro" id="IPR032675">
    <property type="entry name" value="LRR_dom_sf"/>
</dbReference>
<evidence type="ECO:0000313" key="1">
    <source>
        <dbReference type="EMBL" id="KAG0315978.1"/>
    </source>
</evidence>
<dbReference type="Proteomes" id="UP000823405">
    <property type="component" value="Unassembled WGS sequence"/>
</dbReference>
<organism evidence="1 2">
    <name type="scientific">Linnemannia gamsii</name>
    <dbReference type="NCBI Taxonomy" id="64522"/>
    <lineage>
        <taxon>Eukaryota</taxon>
        <taxon>Fungi</taxon>
        <taxon>Fungi incertae sedis</taxon>
        <taxon>Mucoromycota</taxon>
        <taxon>Mortierellomycotina</taxon>
        <taxon>Mortierellomycetes</taxon>
        <taxon>Mortierellales</taxon>
        <taxon>Mortierellaceae</taxon>
        <taxon>Linnemannia</taxon>
    </lineage>
</organism>
<evidence type="ECO:0000313" key="2">
    <source>
        <dbReference type="Proteomes" id="UP000823405"/>
    </source>
</evidence>
<name>A0A9P6RAI0_9FUNG</name>